<evidence type="ECO:0000313" key="2">
    <source>
        <dbReference type="Proteomes" id="UP000682843"/>
    </source>
</evidence>
<dbReference type="InterPro" id="IPR023393">
    <property type="entry name" value="START-like_dom_sf"/>
</dbReference>
<organism evidence="1 2">
    <name type="scientific">Tardiphaga alba</name>
    <dbReference type="NCBI Taxonomy" id="340268"/>
    <lineage>
        <taxon>Bacteria</taxon>
        <taxon>Pseudomonadati</taxon>
        <taxon>Pseudomonadota</taxon>
        <taxon>Alphaproteobacteria</taxon>
        <taxon>Hyphomicrobiales</taxon>
        <taxon>Nitrobacteraceae</taxon>
        <taxon>Tardiphaga</taxon>
    </lineage>
</organism>
<sequence length="156" mass="17445">MSTIDLKPQGATHPFERSHSIVIAAPAETVFDYVTNPKSWPEWLPSSHEIDCDDRPMGFGDTFHEHWSTRSGPVSLDWLVIACERPRLWIGLTHMSAIGPIVVQYVCHEVDGGTKFIRTVRNPARPKEASAEIMARIDAEAELGLGSIRKIVEQNN</sequence>
<gene>
    <name evidence="1" type="ORF">RPMA_13085</name>
</gene>
<dbReference type="SUPFAM" id="SSF55961">
    <property type="entry name" value="Bet v1-like"/>
    <property type="match status" value="1"/>
</dbReference>
<dbReference type="InterPro" id="IPR019587">
    <property type="entry name" value="Polyketide_cyclase/dehydratase"/>
</dbReference>
<proteinExistence type="predicted"/>
<dbReference type="RefSeq" id="WP_211913219.1">
    <property type="nucleotide sequence ID" value="NZ_CP036498.1"/>
</dbReference>
<reference evidence="1 2" key="1">
    <citation type="submission" date="2019-02" db="EMBL/GenBank/DDBJ databases">
        <title>Emended description of the genus Rhodopseudomonas and description of Rhodopseudomonas albus sp. nov., a non-phototrophic, heavy-metal-tolerant bacterium isolated from garden soil.</title>
        <authorList>
            <person name="Bao Z."/>
            <person name="Cao W.W."/>
            <person name="Sato Y."/>
            <person name="Nishizawa T."/>
            <person name="Zhao J."/>
            <person name="Guo Y."/>
            <person name="Ohta H."/>
        </authorList>
    </citation>
    <scope>NUCLEOTIDE SEQUENCE [LARGE SCALE GENOMIC DNA]</scope>
    <source>
        <strain evidence="1 2">SK50-23</strain>
    </source>
</reference>
<dbReference type="Proteomes" id="UP000682843">
    <property type="component" value="Chromosome"/>
</dbReference>
<dbReference type="Pfam" id="PF10604">
    <property type="entry name" value="Polyketide_cyc2"/>
    <property type="match status" value="1"/>
</dbReference>
<dbReference type="Gene3D" id="3.30.530.20">
    <property type="match status" value="1"/>
</dbReference>
<protein>
    <submittedName>
        <fullName evidence="1">SRPBCC family protein</fullName>
    </submittedName>
</protein>
<name>A0ABX8A7P4_9BRAD</name>
<keyword evidence="2" id="KW-1185">Reference proteome</keyword>
<dbReference type="EMBL" id="CP036498">
    <property type="protein sequence ID" value="QUS39669.1"/>
    <property type="molecule type" value="Genomic_DNA"/>
</dbReference>
<evidence type="ECO:0000313" key="1">
    <source>
        <dbReference type="EMBL" id="QUS39669.1"/>
    </source>
</evidence>
<accession>A0ABX8A7P4</accession>